<dbReference type="SUPFAM" id="SSF141986">
    <property type="entry name" value="LD-carboxypeptidase A C-terminal domain-like"/>
    <property type="match status" value="1"/>
</dbReference>
<feature type="domain" description="LD-carboxypeptidase N-terminal" evidence="7">
    <location>
        <begin position="13"/>
        <end position="128"/>
    </location>
</feature>
<feature type="domain" description="LD-carboxypeptidase C-terminal" evidence="8">
    <location>
        <begin position="172"/>
        <end position="287"/>
    </location>
</feature>
<evidence type="ECO:0000256" key="2">
    <source>
        <dbReference type="ARBA" id="ARBA00022645"/>
    </source>
</evidence>
<dbReference type="Proteomes" id="UP000480178">
    <property type="component" value="Chromosome"/>
</dbReference>
<dbReference type="InterPro" id="IPR027478">
    <property type="entry name" value="LdcA_N"/>
</dbReference>
<dbReference type="EMBL" id="CP048222">
    <property type="protein sequence ID" value="QHT71951.1"/>
    <property type="molecule type" value="Genomic_DNA"/>
</dbReference>
<comment type="similarity">
    <text evidence="1">Belongs to the peptidase S66 family.</text>
</comment>
<evidence type="ECO:0000313" key="10">
    <source>
        <dbReference type="Proteomes" id="UP000480178"/>
    </source>
</evidence>
<evidence type="ECO:0000256" key="1">
    <source>
        <dbReference type="ARBA" id="ARBA00010233"/>
    </source>
</evidence>
<evidence type="ECO:0000256" key="3">
    <source>
        <dbReference type="ARBA" id="ARBA00022670"/>
    </source>
</evidence>
<evidence type="ECO:0000259" key="8">
    <source>
        <dbReference type="Pfam" id="PF17676"/>
    </source>
</evidence>
<dbReference type="InterPro" id="IPR040449">
    <property type="entry name" value="Peptidase_S66_N"/>
</dbReference>
<dbReference type="GO" id="GO:0004180">
    <property type="term" value="F:carboxypeptidase activity"/>
    <property type="evidence" value="ECO:0007669"/>
    <property type="project" value="UniProtKB-KW"/>
</dbReference>
<keyword evidence="10" id="KW-1185">Reference proteome</keyword>
<dbReference type="PIRSF" id="PIRSF028757">
    <property type="entry name" value="LD-carboxypeptidase"/>
    <property type="match status" value="1"/>
</dbReference>
<name>A0A6C0GUP5_9BACT</name>
<evidence type="ECO:0000256" key="6">
    <source>
        <dbReference type="PIRSR" id="PIRSR028757-1"/>
    </source>
</evidence>
<sequence length="304" mass="33694">MIRPFFLQAGDTVGVVAPGGKVSSPDIDRAIQVIEGWGLKVQLGKHVFAENFQFAGIDEQRITDFQQMLDDTHIKAILCARGGYGTTRIIDRIDFSSFLKQPKWIVGYSDITALHCHLHSRGVQSIHAIMPLTFGKEETADSVESLRKVLFGENVDYQAREYPLNRTGESIGEIIGGNLALLASVTGTPSDIDTTSKILFIEDINEYLYNIDRMMIQLKRSGKLAHLAGLIVGHFSDVKDNQTPFGKTAYEIVAEAVQEYDYPVCYQFPIGHEPQNMAIPCGSLARLIVSNTGSFLTFDEEMSV</sequence>
<dbReference type="Gene3D" id="3.50.30.60">
    <property type="entry name" value="LD-carboxypeptidase A C-terminal domain-like"/>
    <property type="match status" value="1"/>
</dbReference>
<organism evidence="9 10">
    <name type="scientific">Rhodocytophaga rosea</name>
    <dbReference type="NCBI Taxonomy" id="2704465"/>
    <lineage>
        <taxon>Bacteria</taxon>
        <taxon>Pseudomonadati</taxon>
        <taxon>Bacteroidota</taxon>
        <taxon>Cytophagia</taxon>
        <taxon>Cytophagales</taxon>
        <taxon>Rhodocytophagaceae</taxon>
        <taxon>Rhodocytophaga</taxon>
    </lineage>
</organism>
<dbReference type="InterPro" id="IPR040921">
    <property type="entry name" value="Peptidase_S66C"/>
</dbReference>
<reference evidence="9 10" key="1">
    <citation type="submission" date="2020-01" db="EMBL/GenBank/DDBJ databases">
        <authorList>
            <person name="Kim M.K."/>
        </authorList>
    </citation>
    <scope>NUCLEOTIDE SEQUENCE [LARGE SCALE GENOMIC DNA]</scope>
    <source>
        <strain evidence="9 10">172606-1</strain>
    </source>
</reference>
<feature type="active site" description="Nucleophile" evidence="6">
    <location>
        <position position="109"/>
    </location>
</feature>
<dbReference type="PANTHER" id="PTHR30237:SF2">
    <property type="entry name" value="MUREIN TETRAPEPTIDE CARBOXYPEPTIDASE"/>
    <property type="match status" value="1"/>
</dbReference>
<feature type="active site" description="Charge relay system" evidence="6">
    <location>
        <position position="272"/>
    </location>
</feature>
<keyword evidence="5" id="KW-0720">Serine protease</keyword>
<dbReference type="Gene3D" id="3.40.50.10740">
    <property type="entry name" value="Class I glutamine amidotransferase-like"/>
    <property type="match status" value="1"/>
</dbReference>
<dbReference type="KEGG" id="rhoz:GXP67_09370"/>
<feature type="active site" description="Charge relay system" evidence="6">
    <location>
        <position position="202"/>
    </location>
</feature>
<accession>A0A6C0GUP5</accession>
<gene>
    <name evidence="9" type="ORF">GXP67_09370</name>
</gene>
<dbReference type="InterPro" id="IPR003507">
    <property type="entry name" value="S66_fam"/>
</dbReference>
<dbReference type="InterPro" id="IPR029062">
    <property type="entry name" value="Class_I_gatase-like"/>
</dbReference>
<keyword evidence="4" id="KW-0378">Hydrolase</keyword>
<evidence type="ECO:0000256" key="5">
    <source>
        <dbReference type="ARBA" id="ARBA00022825"/>
    </source>
</evidence>
<evidence type="ECO:0000313" key="9">
    <source>
        <dbReference type="EMBL" id="QHT71951.1"/>
    </source>
</evidence>
<dbReference type="PANTHER" id="PTHR30237">
    <property type="entry name" value="MURAMOYLTETRAPEPTIDE CARBOXYPEPTIDASE"/>
    <property type="match status" value="1"/>
</dbReference>
<evidence type="ECO:0000259" key="7">
    <source>
        <dbReference type="Pfam" id="PF02016"/>
    </source>
</evidence>
<keyword evidence="3" id="KW-0645">Protease</keyword>
<dbReference type="Pfam" id="PF17676">
    <property type="entry name" value="Peptidase_S66C"/>
    <property type="match status" value="1"/>
</dbReference>
<dbReference type="Pfam" id="PF02016">
    <property type="entry name" value="Peptidase_S66"/>
    <property type="match status" value="1"/>
</dbReference>
<keyword evidence="2 9" id="KW-0121">Carboxypeptidase</keyword>
<dbReference type="CDD" id="cd07025">
    <property type="entry name" value="Peptidase_S66"/>
    <property type="match status" value="1"/>
</dbReference>
<dbReference type="SUPFAM" id="SSF52317">
    <property type="entry name" value="Class I glutamine amidotransferase-like"/>
    <property type="match status" value="1"/>
</dbReference>
<dbReference type="GO" id="GO:0006508">
    <property type="term" value="P:proteolysis"/>
    <property type="evidence" value="ECO:0007669"/>
    <property type="project" value="UniProtKB-KW"/>
</dbReference>
<dbReference type="AlphaFoldDB" id="A0A6C0GUP5"/>
<dbReference type="InterPro" id="IPR027461">
    <property type="entry name" value="Carboxypeptidase_A_C_sf"/>
</dbReference>
<proteinExistence type="inferred from homology"/>
<evidence type="ECO:0000256" key="4">
    <source>
        <dbReference type="ARBA" id="ARBA00022801"/>
    </source>
</evidence>
<protein>
    <submittedName>
        <fullName evidence="9">LD-carboxypeptidase</fullName>
    </submittedName>
</protein>
<dbReference type="GO" id="GO:0008236">
    <property type="term" value="F:serine-type peptidase activity"/>
    <property type="evidence" value="ECO:0007669"/>
    <property type="project" value="UniProtKB-KW"/>
</dbReference>